<dbReference type="RefSeq" id="WP_146596971.1">
    <property type="nucleotide sequence ID" value="NZ_SJPT01000010.1"/>
</dbReference>
<keyword evidence="3" id="KW-1185">Reference proteome</keyword>
<dbReference type="EMBL" id="SJPT01000010">
    <property type="protein sequence ID" value="TWU17809.1"/>
    <property type="molecule type" value="Genomic_DNA"/>
</dbReference>
<accession>A0A5C6C4S6</accession>
<feature type="signal peptide" evidence="1">
    <location>
        <begin position="1"/>
        <end position="19"/>
    </location>
</feature>
<dbReference type="AlphaFoldDB" id="A0A5C6C4S6"/>
<name>A0A5C6C4S6_9BACT</name>
<dbReference type="Proteomes" id="UP000316304">
    <property type="component" value="Unassembled WGS sequence"/>
</dbReference>
<evidence type="ECO:0000313" key="2">
    <source>
        <dbReference type="EMBL" id="TWU17809.1"/>
    </source>
</evidence>
<keyword evidence="1" id="KW-0732">Signal</keyword>
<sequence length="179" mass="19032" precursor="true">MTSRLLLAVIFTAAAFTQAGYGTDSSGSTKAIWVVVESLPDSTDGKPRYSVQVSSGVGFGLADAISEALTGSATENTFLRPVTDFDLSLSLQSSLVMKIDKSHLTIAPGERFSFSKVAELAKRLEKIGLSEASIASIDTVLTPKPVLTDRKTIFSHPFEESFEFHVATTSPSDAAPIGR</sequence>
<gene>
    <name evidence="2" type="ORF">Pla52o_50240</name>
</gene>
<evidence type="ECO:0000256" key="1">
    <source>
        <dbReference type="SAM" id="SignalP"/>
    </source>
</evidence>
<proteinExistence type="predicted"/>
<organism evidence="2 3">
    <name type="scientific">Novipirellula galeiformis</name>
    <dbReference type="NCBI Taxonomy" id="2528004"/>
    <lineage>
        <taxon>Bacteria</taxon>
        <taxon>Pseudomonadati</taxon>
        <taxon>Planctomycetota</taxon>
        <taxon>Planctomycetia</taxon>
        <taxon>Pirellulales</taxon>
        <taxon>Pirellulaceae</taxon>
        <taxon>Novipirellula</taxon>
    </lineage>
</organism>
<reference evidence="2 3" key="1">
    <citation type="submission" date="2019-02" db="EMBL/GenBank/DDBJ databases">
        <title>Deep-cultivation of Planctomycetes and their phenomic and genomic characterization uncovers novel biology.</title>
        <authorList>
            <person name="Wiegand S."/>
            <person name="Jogler M."/>
            <person name="Boedeker C."/>
            <person name="Pinto D."/>
            <person name="Vollmers J."/>
            <person name="Rivas-Marin E."/>
            <person name="Kohn T."/>
            <person name="Peeters S.H."/>
            <person name="Heuer A."/>
            <person name="Rast P."/>
            <person name="Oberbeckmann S."/>
            <person name="Bunk B."/>
            <person name="Jeske O."/>
            <person name="Meyerdierks A."/>
            <person name="Storesund J.E."/>
            <person name="Kallscheuer N."/>
            <person name="Luecker S."/>
            <person name="Lage O.M."/>
            <person name="Pohl T."/>
            <person name="Merkel B.J."/>
            <person name="Hornburger P."/>
            <person name="Mueller R.-W."/>
            <person name="Bruemmer F."/>
            <person name="Labrenz M."/>
            <person name="Spormann A.M."/>
            <person name="Op Den Camp H."/>
            <person name="Overmann J."/>
            <person name="Amann R."/>
            <person name="Jetten M.S.M."/>
            <person name="Mascher T."/>
            <person name="Medema M.H."/>
            <person name="Devos D.P."/>
            <person name="Kaster A.-K."/>
            <person name="Ovreas L."/>
            <person name="Rohde M."/>
            <person name="Galperin M.Y."/>
            <person name="Jogler C."/>
        </authorList>
    </citation>
    <scope>NUCLEOTIDE SEQUENCE [LARGE SCALE GENOMIC DNA]</scope>
    <source>
        <strain evidence="2 3">Pla52o</strain>
    </source>
</reference>
<dbReference type="OrthoDB" id="9981775at2"/>
<evidence type="ECO:0000313" key="3">
    <source>
        <dbReference type="Proteomes" id="UP000316304"/>
    </source>
</evidence>
<feature type="chain" id="PRO_5022785528" evidence="1">
    <location>
        <begin position="20"/>
        <end position="179"/>
    </location>
</feature>
<comment type="caution">
    <text evidence="2">The sequence shown here is derived from an EMBL/GenBank/DDBJ whole genome shotgun (WGS) entry which is preliminary data.</text>
</comment>
<protein>
    <submittedName>
        <fullName evidence="2">Uncharacterized protein</fullName>
    </submittedName>
</protein>